<name>A0A917W455_9ACTN</name>
<dbReference type="AlphaFoldDB" id="A0A917W455"/>
<dbReference type="RefSeq" id="WP_188895641.1">
    <property type="nucleotide sequence ID" value="NZ_BMMZ01000005.1"/>
</dbReference>
<organism evidence="1 2">
    <name type="scientific">Microlunatus endophyticus</name>
    <dbReference type="NCBI Taxonomy" id="1716077"/>
    <lineage>
        <taxon>Bacteria</taxon>
        <taxon>Bacillati</taxon>
        <taxon>Actinomycetota</taxon>
        <taxon>Actinomycetes</taxon>
        <taxon>Propionibacteriales</taxon>
        <taxon>Propionibacteriaceae</taxon>
        <taxon>Microlunatus</taxon>
    </lineage>
</organism>
<reference evidence="1" key="2">
    <citation type="submission" date="2020-09" db="EMBL/GenBank/DDBJ databases">
        <authorList>
            <person name="Sun Q."/>
            <person name="Zhou Y."/>
        </authorList>
    </citation>
    <scope>NUCLEOTIDE SEQUENCE</scope>
    <source>
        <strain evidence="1">CGMCC 4.7306</strain>
    </source>
</reference>
<keyword evidence="2" id="KW-1185">Reference proteome</keyword>
<proteinExistence type="predicted"/>
<evidence type="ECO:0000313" key="2">
    <source>
        <dbReference type="Proteomes" id="UP000613840"/>
    </source>
</evidence>
<comment type="caution">
    <text evidence="1">The sequence shown here is derived from an EMBL/GenBank/DDBJ whole genome shotgun (WGS) entry which is preliminary data.</text>
</comment>
<accession>A0A917W455</accession>
<dbReference type="Proteomes" id="UP000613840">
    <property type="component" value="Unassembled WGS sequence"/>
</dbReference>
<dbReference type="EMBL" id="BMMZ01000005">
    <property type="protein sequence ID" value="GGL65363.1"/>
    <property type="molecule type" value="Genomic_DNA"/>
</dbReference>
<reference evidence="1" key="1">
    <citation type="journal article" date="2014" name="Int. J. Syst. Evol. Microbiol.">
        <title>Complete genome sequence of Corynebacterium casei LMG S-19264T (=DSM 44701T), isolated from a smear-ripened cheese.</title>
        <authorList>
            <consortium name="US DOE Joint Genome Institute (JGI-PGF)"/>
            <person name="Walter F."/>
            <person name="Albersmeier A."/>
            <person name="Kalinowski J."/>
            <person name="Ruckert C."/>
        </authorList>
    </citation>
    <scope>NUCLEOTIDE SEQUENCE</scope>
    <source>
        <strain evidence="1">CGMCC 4.7306</strain>
    </source>
</reference>
<protein>
    <recommendedName>
        <fullName evidence="3">SHOCT domain-containing protein</fullName>
    </recommendedName>
</protein>
<sequence length="90" mass="9748">MPFLVLLLIAAVVVFLVRRGRIGPPPWIAASHGGFGPGRFGAMSPEFEARKVLATRFANGEISPEEFLERAAALNWTPGVDHRPEPGKKA</sequence>
<gene>
    <name evidence="1" type="ORF">GCM10011575_24640</name>
</gene>
<evidence type="ECO:0008006" key="3">
    <source>
        <dbReference type="Google" id="ProtNLM"/>
    </source>
</evidence>
<evidence type="ECO:0000313" key="1">
    <source>
        <dbReference type="EMBL" id="GGL65363.1"/>
    </source>
</evidence>